<evidence type="ECO:0000313" key="2">
    <source>
        <dbReference type="EMBL" id="GBG24393.1"/>
    </source>
</evidence>
<feature type="region of interest" description="Disordered" evidence="1">
    <location>
        <begin position="38"/>
        <end position="62"/>
    </location>
</feature>
<feature type="compositionally biased region" description="Basic and acidic residues" evidence="1">
    <location>
        <begin position="263"/>
        <end position="274"/>
    </location>
</feature>
<evidence type="ECO:0000256" key="1">
    <source>
        <dbReference type="SAM" id="MobiDB-lite"/>
    </source>
</evidence>
<comment type="caution">
    <text evidence="2">The sequence shown here is derived from an EMBL/GenBank/DDBJ whole genome shotgun (WGS) entry which is preliminary data.</text>
</comment>
<feature type="compositionally biased region" description="Polar residues" evidence="1">
    <location>
        <begin position="150"/>
        <end position="161"/>
    </location>
</feature>
<dbReference type="PANTHER" id="PTHR37792">
    <property type="entry name" value="RIBONUCLEASE MRP PROTEIN SUBUNIT RMP1"/>
    <property type="match status" value="1"/>
</dbReference>
<dbReference type="GO" id="GO:0000466">
    <property type="term" value="P:maturation of 5.8S rRNA from tricistronic rRNA transcript (SSU-rRNA, 5.8S rRNA, LSU-rRNA)"/>
    <property type="evidence" value="ECO:0007669"/>
    <property type="project" value="TreeGrafter"/>
</dbReference>
<dbReference type="AlphaFoldDB" id="A0A2R5G7E9"/>
<reference evidence="2 3" key="1">
    <citation type="submission" date="2017-12" db="EMBL/GenBank/DDBJ databases">
        <title>Sequencing, de novo assembly and annotation of complete genome of a new Thraustochytrid species, strain FCC1311.</title>
        <authorList>
            <person name="Sedici K."/>
            <person name="Godart F."/>
            <person name="Aiese Cigliano R."/>
            <person name="Sanseverino W."/>
            <person name="Barakat M."/>
            <person name="Ortet P."/>
            <person name="Marechal E."/>
            <person name="Cagnac O."/>
            <person name="Amato A."/>
        </authorList>
    </citation>
    <scope>NUCLEOTIDE SEQUENCE [LARGE SCALE GENOMIC DNA]</scope>
</reference>
<dbReference type="GO" id="GO:0042134">
    <property type="term" value="F:rRNA primary transcript binding"/>
    <property type="evidence" value="ECO:0007669"/>
    <property type="project" value="InterPro"/>
</dbReference>
<feature type="region of interest" description="Disordered" evidence="1">
    <location>
        <begin position="144"/>
        <end position="172"/>
    </location>
</feature>
<evidence type="ECO:0000313" key="3">
    <source>
        <dbReference type="Proteomes" id="UP000241890"/>
    </source>
</evidence>
<dbReference type="InParanoid" id="A0A2R5G7E9"/>
<dbReference type="EMBL" id="BEYU01000005">
    <property type="protein sequence ID" value="GBG24393.1"/>
    <property type="molecule type" value="Genomic_DNA"/>
</dbReference>
<dbReference type="GO" id="GO:0000294">
    <property type="term" value="P:nuclear-transcribed mRNA catabolic process, RNase MRP-dependent"/>
    <property type="evidence" value="ECO:0007669"/>
    <property type="project" value="TreeGrafter"/>
</dbReference>
<dbReference type="GO" id="GO:0000172">
    <property type="term" value="C:ribonuclease MRP complex"/>
    <property type="evidence" value="ECO:0007669"/>
    <property type="project" value="InterPro"/>
</dbReference>
<keyword evidence="3" id="KW-1185">Reference proteome</keyword>
<name>A0A2R5G7E9_9STRA</name>
<proteinExistence type="predicted"/>
<organism evidence="2 3">
    <name type="scientific">Hondaea fermentalgiana</name>
    <dbReference type="NCBI Taxonomy" id="2315210"/>
    <lineage>
        <taxon>Eukaryota</taxon>
        <taxon>Sar</taxon>
        <taxon>Stramenopiles</taxon>
        <taxon>Bigyra</taxon>
        <taxon>Labyrinthulomycetes</taxon>
        <taxon>Thraustochytrida</taxon>
        <taxon>Thraustochytriidae</taxon>
        <taxon>Hondaea</taxon>
    </lineage>
</organism>
<dbReference type="InterPro" id="IPR047205">
    <property type="entry name" value="RMP1"/>
</dbReference>
<dbReference type="Proteomes" id="UP000241890">
    <property type="component" value="Unassembled WGS sequence"/>
</dbReference>
<accession>A0A2R5G7E9</accession>
<dbReference type="PANTHER" id="PTHR37792:SF1">
    <property type="entry name" value="RIBONUCLEASE MRP PROTEIN SUBUNIT RMP1"/>
    <property type="match status" value="1"/>
</dbReference>
<gene>
    <name evidence="2" type="ORF">FCC1311_006112</name>
</gene>
<sequence>MEEELKVLRRVLFSTRSQHGCTGYYQRLRGAERRLRALPPPPASTTTNNKIKNNKGKDAAKYRGDGSASAALQELDVIQRLLFDAAAELSWMLSRGRFIPIATVLLANCAQLVKFVDEARPAYEAIVKALAKVEARKKREEDFARRYKEGQQTQKSGSKRSNALDDMDEDDDFGMIISRGNAKKPLEQSKSPVATKKRKLVKEIKAAANVPPELPGELVQSTSTPAMSKPPKSDAKVAALQEECQQGDGEETGHINTAPAKDNLVKTKKTDNVKTLKKKKKTTTTTTKTKTKKKKKQKADDIDDIFGGL</sequence>
<feature type="region of interest" description="Disordered" evidence="1">
    <location>
        <begin position="214"/>
        <end position="309"/>
    </location>
</feature>
<protein>
    <submittedName>
        <fullName evidence="2">Uncharacterized protein</fullName>
    </submittedName>
</protein>